<feature type="domain" description="NADH:ubiquinone oxidoreductase chain 4 N-terminal" evidence="19">
    <location>
        <begin position="1"/>
        <end position="104"/>
    </location>
</feature>
<geneLocation type="mitochondrion" evidence="20"/>
<reference evidence="20" key="1">
    <citation type="journal article" date="2001" name="Mol. Biol. Evol.">
        <title>The complete mitochondrial DNA sequence of the basal hexapod Tetrodontophora bielanensis: evidence for heteroplasmy and tRNA translocations.</title>
        <authorList>
            <person name="Nardi F."/>
            <person name="Carapelli A."/>
            <person name="Fanciulli P.P."/>
            <person name="Dallai R."/>
            <person name="Frati F."/>
        </authorList>
    </citation>
    <scope>NUCLEOTIDE SEQUENCE</scope>
</reference>
<dbReference type="InterPro" id="IPR000260">
    <property type="entry name" value="NADH4_N"/>
</dbReference>
<dbReference type="GO" id="GO:0048039">
    <property type="term" value="F:ubiquinone binding"/>
    <property type="evidence" value="ECO:0007669"/>
    <property type="project" value="TreeGrafter"/>
</dbReference>
<dbReference type="GO" id="GO:0042773">
    <property type="term" value="P:ATP synthesis coupled electron transport"/>
    <property type="evidence" value="ECO:0007669"/>
    <property type="project" value="InterPro"/>
</dbReference>
<feature type="transmembrane region" description="Helical" evidence="17">
    <location>
        <begin position="280"/>
        <end position="303"/>
    </location>
</feature>
<comment type="similarity">
    <text evidence="3 17">Belongs to the complex I subunit 4 family.</text>
</comment>
<keyword evidence="12 17" id="KW-0520">NAD</keyword>
<dbReference type="AlphaFoldDB" id="Q9B509"/>
<evidence type="ECO:0000256" key="17">
    <source>
        <dbReference type="RuleBase" id="RU003297"/>
    </source>
</evidence>
<comment type="catalytic activity">
    <reaction evidence="16 17">
        <text>a ubiquinone + NADH + 5 H(+)(in) = a ubiquinol + NAD(+) + 4 H(+)(out)</text>
        <dbReference type="Rhea" id="RHEA:29091"/>
        <dbReference type="Rhea" id="RHEA-COMP:9565"/>
        <dbReference type="Rhea" id="RHEA-COMP:9566"/>
        <dbReference type="ChEBI" id="CHEBI:15378"/>
        <dbReference type="ChEBI" id="CHEBI:16389"/>
        <dbReference type="ChEBI" id="CHEBI:17976"/>
        <dbReference type="ChEBI" id="CHEBI:57540"/>
        <dbReference type="ChEBI" id="CHEBI:57945"/>
        <dbReference type="EC" id="7.1.1.2"/>
    </reaction>
</comment>
<evidence type="ECO:0000256" key="4">
    <source>
        <dbReference type="ARBA" id="ARBA00012944"/>
    </source>
</evidence>
<keyword evidence="7 17" id="KW-0679">Respiratory chain</keyword>
<accession>Q9B509</accession>
<dbReference type="GO" id="GO:0015990">
    <property type="term" value="P:electron transport coupled proton transport"/>
    <property type="evidence" value="ECO:0007669"/>
    <property type="project" value="TreeGrafter"/>
</dbReference>
<feature type="transmembrane region" description="Helical" evidence="17">
    <location>
        <begin position="140"/>
        <end position="160"/>
    </location>
</feature>
<proteinExistence type="inferred from homology"/>
<dbReference type="PRINTS" id="PR01437">
    <property type="entry name" value="NUOXDRDTASE4"/>
</dbReference>
<protein>
    <recommendedName>
        <fullName evidence="5 17">NADH-ubiquinone oxidoreductase chain 4</fullName>
        <ecNumber evidence="4 17">7.1.1.2</ecNumber>
    </recommendedName>
</protein>
<feature type="transmembrane region" description="Helical" evidence="17">
    <location>
        <begin position="7"/>
        <end position="38"/>
    </location>
</feature>
<feature type="transmembrane region" description="Helical" evidence="17">
    <location>
        <begin position="375"/>
        <end position="408"/>
    </location>
</feature>
<feature type="transmembrane region" description="Helical" evidence="17">
    <location>
        <begin position="309"/>
        <end position="330"/>
    </location>
</feature>
<feature type="transmembrane region" description="Helical" evidence="17">
    <location>
        <begin position="180"/>
        <end position="212"/>
    </location>
</feature>
<dbReference type="GO" id="GO:0031966">
    <property type="term" value="C:mitochondrial membrane"/>
    <property type="evidence" value="ECO:0007669"/>
    <property type="project" value="UniProtKB-SubCell"/>
</dbReference>
<keyword evidence="13 17" id="KW-0830">Ubiquinone</keyword>
<evidence type="ECO:0000256" key="10">
    <source>
        <dbReference type="ARBA" id="ARBA00022982"/>
    </source>
</evidence>
<dbReference type="EC" id="7.1.1.2" evidence="4 17"/>
<dbReference type="RefSeq" id="NP_112429.1">
    <property type="nucleotide sequence ID" value="NC_002735.1"/>
</dbReference>
<evidence type="ECO:0000256" key="6">
    <source>
        <dbReference type="ARBA" id="ARBA00022448"/>
    </source>
</evidence>
<dbReference type="GeneID" id="802996"/>
<dbReference type="GO" id="GO:0008137">
    <property type="term" value="F:NADH dehydrogenase (ubiquinone) activity"/>
    <property type="evidence" value="ECO:0007669"/>
    <property type="project" value="UniProtKB-UniRule"/>
</dbReference>
<feature type="transmembrane region" description="Helical" evidence="17">
    <location>
        <begin position="342"/>
        <end position="363"/>
    </location>
</feature>
<comment type="function">
    <text evidence="17">Core subunit of the mitochondrial membrane respiratory chain NADH dehydrogenase (Complex I) which catalyzes electron transfer from NADH through the respiratory chain, using ubiquinone as an electron acceptor. Essential for the catalytic activity and assembly of complex I.</text>
</comment>
<dbReference type="PANTHER" id="PTHR43507">
    <property type="entry name" value="NADH-UBIQUINONE OXIDOREDUCTASE CHAIN 4"/>
    <property type="match status" value="1"/>
</dbReference>
<evidence type="ECO:0000256" key="1">
    <source>
        <dbReference type="ARBA" id="ARBA00003257"/>
    </source>
</evidence>
<gene>
    <name evidence="20" type="primary">ND4</name>
</gene>
<evidence type="ECO:0000256" key="3">
    <source>
        <dbReference type="ARBA" id="ARBA00009025"/>
    </source>
</evidence>
<dbReference type="Pfam" id="PF01059">
    <property type="entry name" value="Oxidored_q5_N"/>
    <property type="match status" value="1"/>
</dbReference>
<evidence type="ECO:0000256" key="8">
    <source>
        <dbReference type="ARBA" id="ARBA00022692"/>
    </source>
</evidence>
<comment type="subcellular location">
    <subcellularLocation>
        <location evidence="2 17">Mitochondrion membrane</location>
        <topology evidence="2 17">Multi-pass membrane protein</topology>
    </subcellularLocation>
</comment>
<organism evidence="20">
    <name type="scientific">Tetrodontophora bielanensis</name>
    <name type="common">Giant springtail</name>
    <dbReference type="NCBI Taxonomy" id="48717"/>
    <lineage>
        <taxon>Eukaryota</taxon>
        <taxon>Metazoa</taxon>
        <taxon>Ecdysozoa</taxon>
        <taxon>Arthropoda</taxon>
        <taxon>Hexapoda</taxon>
        <taxon>Collembola</taxon>
        <taxon>Poduromorpha</taxon>
        <taxon>Poduroidea</taxon>
        <taxon>Onychiuridae</taxon>
        <taxon>Tetrodontophorinae</taxon>
        <taxon>Tetrodontophora</taxon>
    </lineage>
</organism>
<feature type="transmembrane region" description="Helical" evidence="17">
    <location>
        <begin position="89"/>
        <end position="108"/>
    </location>
</feature>
<feature type="domain" description="NADH:quinone oxidoreductase/Mrp antiporter transmembrane" evidence="18">
    <location>
        <begin position="107"/>
        <end position="398"/>
    </location>
</feature>
<evidence type="ECO:0000259" key="19">
    <source>
        <dbReference type="Pfam" id="PF01059"/>
    </source>
</evidence>
<evidence type="ECO:0000256" key="7">
    <source>
        <dbReference type="ARBA" id="ARBA00022660"/>
    </source>
</evidence>
<keyword evidence="15 17" id="KW-0472">Membrane</keyword>
<evidence type="ECO:0000256" key="2">
    <source>
        <dbReference type="ARBA" id="ARBA00004225"/>
    </source>
</evidence>
<keyword evidence="10 17" id="KW-0249">Electron transport</keyword>
<evidence type="ECO:0000259" key="18">
    <source>
        <dbReference type="Pfam" id="PF00361"/>
    </source>
</evidence>
<evidence type="ECO:0000313" key="20">
    <source>
        <dbReference type="EMBL" id="AAK30948.2"/>
    </source>
</evidence>
<dbReference type="GO" id="GO:0003954">
    <property type="term" value="F:NADH dehydrogenase activity"/>
    <property type="evidence" value="ECO:0007669"/>
    <property type="project" value="TreeGrafter"/>
</dbReference>
<comment type="function">
    <text evidence="1">Core subunit of the mitochondrial membrane respiratory chain NADH dehydrogenase (Complex I) that is believed to belong to the minimal assembly required for catalysis. Complex I functions in the transfer of electrons from NADH to the respiratory chain. The immediate electron acceptor for the enzyme is believed to be ubiquinone.</text>
</comment>
<sequence>MMKFIFLLFTLGVALMLMEGGWWFIMLIMGMILIMFLFNSPLSEIYIYYFLEWGVDFLGFSLIMLSFWISLLMVSSSWMINKNNYYKEYFLFLIILLLIVLMLCFLSLNMMYFYFFFEVSLIPTLLIIMGWGYQLERLQAGVYFMLYTLTASLPLLLNLVHIFNKMGGLSMYMSLSGFSIMYLTNVIGFVVMLTLLMTFMAKLPIFFLHLWLPKAHVEAPVGGSMILAGVLLKLGGFGLCRFMALSGSILLKFSGYMIGLGIMSMVYVGFMCWRLNDMKALVAYSSVSHMGLVFSGLVTLFSWGFSGGLIMMVSHGLSSSGLFCAVNMYYERVGSRSMYMNKGFMLMFPLFSLMFFMLCVANISAPPTINLMGEIFLMLSVMAFSKIMIILFPLGSFLGAVFTLFLYSYSQHGKSYFMGKSYLGVTMNELHSLILHLVPLNILIVKSEVFFI</sequence>
<dbReference type="PANTHER" id="PTHR43507:SF20">
    <property type="entry name" value="NADH-UBIQUINONE OXIDOREDUCTASE CHAIN 4"/>
    <property type="match status" value="1"/>
</dbReference>
<evidence type="ECO:0000256" key="16">
    <source>
        <dbReference type="ARBA" id="ARBA00049551"/>
    </source>
</evidence>
<dbReference type="InterPro" id="IPR003918">
    <property type="entry name" value="NADH_UbQ_OxRdtase"/>
</dbReference>
<keyword evidence="11 17" id="KW-1133">Transmembrane helix</keyword>
<feature type="transmembrane region" description="Helical" evidence="17">
    <location>
        <begin position="58"/>
        <end position="80"/>
    </location>
</feature>
<evidence type="ECO:0000256" key="12">
    <source>
        <dbReference type="ARBA" id="ARBA00023027"/>
    </source>
</evidence>
<dbReference type="CTD" id="4538"/>
<feature type="transmembrane region" description="Helical" evidence="17">
    <location>
        <begin position="256"/>
        <end position="273"/>
    </location>
</feature>
<keyword evidence="8 17" id="KW-0812">Transmembrane</keyword>
<dbReference type="InterPro" id="IPR001750">
    <property type="entry name" value="ND/Mrp_TM"/>
</dbReference>
<dbReference type="Pfam" id="PF00361">
    <property type="entry name" value="Proton_antipo_M"/>
    <property type="match status" value="1"/>
</dbReference>
<keyword evidence="6 17" id="KW-0813">Transport</keyword>
<evidence type="ECO:0000256" key="11">
    <source>
        <dbReference type="ARBA" id="ARBA00022989"/>
    </source>
</evidence>
<evidence type="ECO:0000256" key="15">
    <source>
        <dbReference type="ARBA" id="ARBA00023136"/>
    </source>
</evidence>
<evidence type="ECO:0000256" key="13">
    <source>
        <dbReference type="ARBA" id="ARBA00023075"/>
    </source>
</evidence>
<name>Q9B509_TETBI</name>
<evidence type="ECO:0000256" key="14">
    <source>
        <dbReference type="ARBA" id="ARBA00023128"/>
    </source>
</evidence>
<feature type="transmembrane region" description="Helical" evidence="17">
    <location>
        <begin position="114"/>
        <end position="133"/>
    </location>
</feature>
<keyword evidence="14 17" id="KW-0496">Mitochondrion</keyword>
<dbReference type="EMBL" id="AF272824">
    <property type="protein sequence ID" value="AAK30948.2"/>
    <property type="molecule type" value="Genomic_DNA"/>
</dbReference>
<keyword evidence="9" id="KW-1278">Translocase</keyword>
<evidence type="ECO:0000256" key="5">
    <source>
        <dbReference type="ARBA" id="ARBA00021006"/>
    </source>
</evidence>
<evidence type="ECO:0000256" key="9">
    <source>
        <dbReference type="ARBA" id="ARBA00022967"/>
    </source>
</evidence>